<organism evidence="1 2">
    <name type="scientific">Solanum tuberosum</name>
    <name type="common">Potato</name>
    <dbReference type="NCBI Taxonomy" id="4113"/>
    <lineage>
        <taxon>Eukaryota</taxon>
        <taxon>Viridiplantae</taxon>
        <taxon>Streptophyta</taxon>
        <taxon>Embryophyta</taxon>
        <taxon>Tracheophyta</taxon>
        <taxon>Spermatophyta</taxon>
        <taxon>Magnoliopsida</taxon>
        <taxon>eudicotyledons</taxon>
        <taxon>Gunneridae</taxon>
        <taxon>Pentapetalae</taxon>
        <taxon>asterids</taxon>
        <taxon>lamiids</taxon>
        <taxon>Solanales</taxon>
        <taxon>Solanaceae</taxon>
        <taxon>Solanoideae</taxon>
        <taxon>Solaneae</taxon>
        <taxon>Solanum</taxon>
    </lineage>
</organism>
<keyword evidence="2" id="KW-1185">Reference proteome</keyword>
<dbReference type="Gramene" id="PGSC0003DMT400093335">
    <property type="protein sequence ID" value="PGSC0003DMT400093335"/>
    <property type="gene ID" value="PGSC0003DMG400042906"/>
</dbReference>
<protein>
    <submittedName>
        <fullName evidence="1">Integrase core domain containing protein</fullName>
    </submittedName>
</protein>
<dbReference type="InParanoid" id="M1DRR2"/>
<evidence type="ECO:0000313" key="2">
    <source>
        <dbReference type="Proteomes" id="UP000011115"/>
    </source>
</evidence>
<reference evidence="1" key="2">
    <citation type="submission" date="2015-06" db="UniProtKB">
        <authorList>
            <consortium name="EnsemblPlants"/>
        </authorList>
    </citation>
    <scope>IDENTIFICATION</scope>
    <source>
        <strain evidence="1">DM1-3 516 R44</strain>
    </source>
</reference>
<evidence type="ECO:0000313" key="1">
    <source>
        <dbReference type="EnsemblPlants" id="PGSC0003DMT400093335"/>
    </source>
</evidence>
<dbReference type="PaxDb" id="4113-PGSC0003DMT400093335"/>
<proteinExistence type="predicted"/>
<accession>M1DRR2</accession>
<dbReference type="HOGENOM" id="CLU_1771325_0_0_1"/>
<dbReference type="EnsemblPlants" id="PGSC0003DMT400093335">
    <property type="protein sequence ID" value="PGSC0003DMT400093335"/>
    <property type="gene ID" value="PGSC0003DMG400042906"/>
</dbReference>
<name>M1DRR2_SOLTU</name>
<sequence>MAENLGRYSEEMVRKFDASYAATISNALPPRAKDSVQPPLLTTMVRGLPVDISETSIRHFIYGLSHTQHINMVEYDNWMGIADNVVTWDHAVMFAALLVGESTITIWHFDRLVEWTKNVEVGLIQDYTNPVARVGVHQLQFLPWVLT</sequence>
<dbReference type="Proteomes" id="UP000011115">
    <property type="component" value="Unassembled WGS sequence"/>
</dbReference>
<dbReference type="AlphaFoldDB" id="M1DRR2"/>
<reference evidence="2" key="1">
    <citation type="journal article" date="2011" name="Nature">
        <title>Genome sequence and analysis of the tuber crop potato.</title>
        <authorList>
            <consortium name="The Potato Genome Sequencing Consortium"/>
        </authorList>
    </citation>
    <scope>NUCLEOTIDE SEQUENCE [LARGE SCALE GENOMIC DNA]</scope>
    <source>
        <strain evidence="2">cv. DM1-3 516 R44</strain>
    </source>
</reference>